<accession>A0AAE3UG20</accession>
<dbReference type="SUPFAM" id="SSF54427">
    <property type="entry name" value="NTF2-like"/>
    <property type="match status" value="1"/>
</dbReference>
<dbReference type="InterPro" id="IPR032710">
    <property type="entry name" value="NTF2-like_dom_sf"/>
</dbReference>
<gene>
    <name evidence="2" type="ORF">QNI22_14945</name>
</gene>
<protein>
    <submittedName>
        <fullName evidence="2">DUF4440 domain-containing protein</fullName>
    </submittedName>
</protein>
<feature type="domain" description="DUF4440" evidence="1">
    <location>
        <begin position="43"/>
        <end position="148"/>
    </location>
</feature>
<comment type="caution">
    <text evidence="2">The sequence shown here is derived from an EMBL/GenBank/DDBJ whole genome shotgun (WGS) entry which is preliminary data.</text>
</comment>
<reference evidence="2" key="1">
    <citation type="submission" date="2023-05" db="EMBL/GenBank/DDBJ databases">
        <authorList>
            <person name="Zhang X."/>
        </authorList>
    </citation>
    <scope>NUCLEOTIDE SEQUENCE</scope>
    <source>
        <strain evidence="2">BD1B2-1</strain>
    </source>
</reference>
<evidence type="ECO:0000313" key="3">
    <source>
        <dbReference type="Proteomes" id="UP001232063"/>
    </source>
</evidence>
<organism evidence="2 3">
    <name type="scientific">Xanthocytophaga agilis</name>
    <dbReference type="NCBI Taxonomy" id="3048010"/>
    <lineage>
        <taxon>Bacteria</taxon>
        <taxon>Pseudomonadati</taxon>
        <taxon>Bacteroidota</taxon>
        <taxon>Cytophagia</taxon>
        <taxon>Cytophagales</taxon>
        <taxon>Rhodocytophagaceae</taxon>
        <taxon>Xanthocytophaga</taxon>
    </lineage>
</organism>
<proteinExistence type="predicted"/>
<evidence type="ECO:0000259" key="1">
    <source>
        <dbReference type="Pfam" id="PF14534"/>
    </source>
</evidence>
<dbReference type="Pfam" id="PF14534">
    <property type="entry name" value="DUF4440"/>
    <property type="match status" value="1"/>
</dbReference>
<sequence length="160" mass="18171">MRKNTWFIIASLIGLAFIQYGCQSAQSKTQTELEEARKAIAESNSIYFQAFTKGDSSIFVERYADDCCILAPNLQPICGSKGALEFFQLAYHQMGLRNGKFITTKVYGLGDDYVTEEGLWQSYDANNALMDDGKFLVLWKKTPKGWKMYRDSFSSNHPTQ</sequence>
<dbReference type="Gene3D" id="3.10.450.50">
    <property type="match status" value="1"/>
</dbReference>
<evidence type="ECO:0000313" key="2">
    <source>
        <dbReference type="EMBL" id="MDJ1501962.1"/>
    </source>
</evidence>
<name>A0AAE3UG20_9BACT</name>
<keyword evidence="3" id="KW-1185">Reference proteome</keyword>
<dbReference type="InterPro" id="IPR027843">
    <property type="entry name" value="DUF4440"/>
</dbReference>
<dbReference type="AlphaFoldDB" id="A0AAE3UG20"/>
<dbReference type="RefSeq" id="WP_314511716.1">
    <property type="nucleotide sequence ID" value="NZ_JASJOU010000004.1"/>
</dbReference>
<dbReference type="Proteomes" id="UP001232063">
    <property type="component" value="Unassembled WGS sequence"/>
</dbReference>
<dbReference type="EMBL" id="JASJOU010000004">
    <property type="protein sequence ID" value="MDJ1501962.1"/>
    <property type="molecule type" value="Genomic_DNA"/>
</dbReference>